<dbReference type="HAMAP" id="MF_00800">
    <property type="entry name" value="UPF0340"/>
    <property type="match status" value="1"/>
</dbReference>
<comment type="similarity">
    <text evidence="1">Belongs to the UPF0340 family.</text>
</comment>
<name>A0A1H3AMG2_ACIFE</name>
<dbReference type="Proteomes" id="UP000182379">
    <property type="component" value="Unassembled WGS sequence"/>
</dbReference>
<organism evidence="2 3">
    <name type="scientific">Acidaminococcus fermentans</name>
    <dbReference type="NCBI Taxonomy" id="905"/>
    <lineage>
        <taxon>Bacteria</taxon>
        <taxon>Bacillati</taxon>
        <taxon>Bacillota</taxon>
        <taxon>Negativicutes</taxon>
        <taxon>Acidaminococcales</taxon>
        <taxon>Acidaminococcaceae</taxon>
        <taxon>Acidaminococcus</taxon>
    </lineage>
</organism>
<evidence type="ECO:0000313" key="2">
    <source>
        <dbReference type="EMBL" id="SDX30813.1"/>
    </source>
</evidence>
<comment type="caution">
    <text evidence="2">The sequence shown here is derived from an EMBL/GenBank/DDBJ whole genome shotgun (WGS) entry which is preliminary data.</text>
</comment>
<dbReference type="Pfam" id="PF04260">
    <property type="entry name" value="DUF436"/>
    <property type="match status" value="1"/>
</dbReference>
<dbReference type="InterPro" id="IPR028345">
    <property type="entry name" value="Antibiotic_NAT-like"/>
</dbReference>
<dbReference type="EMBL" id="FNOP01000021">
    <property type="protein sequence ID" value="SDX30813.1"/>
    <property type="molecule type" value="Genomic_DNA"/>
</dbReference>
<dbReference type="RefSeq" id="WP_074708254.1">
    <property type="nucleotide sequence ID" value="NZ_CALAKB010000004.1"/>
</dbReference>
<dbReference type="Gene3D" id="3.40.50.10360">
    <property type="entry name" value="Hypothetical protein TT1679"/>
    <property type="match status" value="1"/>
</dbReference>
<evidence type="ECO:0000313" key="3">
    <source>
        <dbReference type="Proteomes" id="UP000182379"/>
    </source>
</evidence>
<dbReference type="SUPFAM" id="SSF110710">
    <property type="entry name" value="TTHA0583/YokD-like"/>
    <property type="match status" value="1"/>
</dbReference>
<dbReference type="InterPro" id="IPR006340">
    <property type="entry name" value="DUF436"/>
</dbReference>
<gene>
    <name evidence="2" type="ORF">SAMN05216495_12118</name>
</gene>
<proteinExistence type="inferred from homology"/>
<sequence length="180" mass="19474">MNLEALAQEIEEDAEELISVAKGKSGQVLVVGCSSSEVLGNKIGTGGSMKVAKVLYTTLRKVCRKHKMILAAQCCEHLNRALVVDQKAMEKFGWQQVTVRPIEHAGGAFAATAYNELKNPVVVEKIQADMGLDIGQTLIGMHLKRVAVPVRLSRKKLGNAVLTAARTRPPLIGGERAVYK</sequence>
<dbReference type="NCBIfam" id="TIGR01440">
    <property type="entry name" value="TIGR01440 family protein"/>
    <property type="match status" value="1"/>
</dbReference>
<protein>
    <recommendedName>
        <fullName evidence="1">UPF0340 protein SAMN05216495_12118</fullName>
    </recommendedName>
</protein>
<reference evidence="2 3" key="1">
    <citation type="submission" date="2016-10" db="EMBL/GenBank/DDBJ databases">
        <authorList>
            <person name="Varghese N."/>
            <person name="Submissions S."/>
        </authorList>
    </citation>
    <scope>NUCLEOTIDE SEQUENCE [LARGE SCALE GENOMIC DNA]</scope>
    <source>
        <strain evidence="2 3">WCC6</strain>
    </source>
</reference>
<accession>A0A1H3AMG2</accession>
<dbReference type="AlphaFoldDB" id="A0A1H3AMG2"/>
<dbReference type="PIRSF" id="PIRSF007510">
    <property type="entry name" value="UCP007510"/>
    <property type="match status" value="1"/>
</dbReference>
<evidence type="ECO:0000256" key="1">
    <source>
        <dbReference type="HAMAP-Rule" id="MF_00800"/>
    </source>
</evidence>